<evidence type="ECO:0000313" key="2">
    <source>
        <dbReference type="Proteomes" id="UP001054252"/>
    </source>
</evidence>
<dbReference type="EMBL" id="BPVZ01000125">
    <property type="protein sequence ID" value="GKV37897.1"/>
    <property type="molecule type" value="Genomic_DNA"/>
</dbReference>
<evidence type="ECO:0000313" key="1">
    <source>
        <dbReference type="EMBL" id="GKV37897.1"/>
    </source>
</evidence>
<comment type="caution">
    <text evidence="1">The sequence shown here is derived from an EMBL/GenBank/DDBJ whole genome shotgun (WGS) entry which is preliminary data.</text>
</comment>
<protein>
    <submittedName>
        <fullName evidence="1">Uncharacterized protein</fullName>
    </submittedName>
</protein>
<sequence>MAMAPPKMLTDINKNLNHAPHFASASLCPPASVTDCGDS</sequence>
<gene>
    <name evidence="1" type="ORF">SLEP1_g45866</name>
</gene>
<dbReference type="Proteomes" id="UP001054252">
    <property type="component" value="Unassembled WGS sequence"/>
</dbReference>
<accession>A0AAV5LMR8</accession>
<keyword evidence="2" id="KW-1185">Reference proteome</keyword>
<reference evidence="1 2" key="1">
    <citation type="journal article" date="2021" name="Commun. Biol.">
        <title>The genome of Shorea leprosula (Dipterocarpaceae) highlights the ecological relevance of drought in aseasonal tropical rainforests.</title>
        <authorList>
            <person name="Ng K.K.S."/>
            <person name="Kobayashi M.J."/>
            <person name="Fawcett J.A."/>
            <person name="Hatakeyama M."/>
            <person name="Paape T."/>
            <person name="Ng C.H."/>
            <person name="Ang C.C."/>
            <person name="Tnah L.H."/>
            <person name="Lee C.T."/>
            <person name="Nishiyama T."/>
            <person name="Sese J."/>
            <person name="O'Brien M.J."/>
            <person name="Copetti D."/>
            <person name="Mohd Noor M.I."/>
            <person name="Ong R.C."/>
            <person name="Putra M."/>
            <person name="Sireger I.Z."/>
            <person name="Indrioko S."/>
            <person name="Kosugi Y."/>
            <person name="Izuno A."/>
            <person name="Isagi Y."/>
            <person name="Lee S.L."/>
            <person name="Shimizu K.K."/>
        </authorList>
    </citation>
    <scope>NUCLEOTIDE SEQUENCE [LARGE SCALE GENOMIC DNA]</scope>
    <source>
        <strain evidence="1">214</strain>
    </source>
</reference>
<dbReference type="AlphaFoldDB" id="A0AAV5LMR8"/>
<proteinExistence type="predicted"/>
<organism evidence="1 2">
    <name type="scientific">Rubroshorea leprosula</name>
    <dbReference type="NCBI Taxonomy" id="152421"/>
    <lineage>
        <taxon>Eukaryota</taxon>
        <taxon>Viridiplantae</taxon>
        <taxon>Streptophyta</taxon>
        <taxon>Embryophyta</taxon>
        <taxon>Tracheophyta</taxon>
        <taxon>Spermatophyta</taxon>
        <taxon>Magnoliopsida</taxon>
        <taxon>eudicotyledons</taxon>
        <taxon>Gunneridae</taxon>
        <taxon>Pentapetalae</taxon>
        <taxon>rosids</taxon>
        <taxon>malvids</taxon>
        <taxon>Malvales</taxon>
        <taxon>Dipterocarpaceae</taxon>
        <taxon>Rubroshorea</taxon>
    </lineage>
</organism>
<name>A0AAV5LMR8_9ROSI</name>